<gene>
    <name evidence="1" type="ORF">NQ176_g7276</name>
</gene>
<dbReference type="Proteomes" id="UP001143910">
    <property type="component" value="Unassembled WGS sequence"/>
</dbReference>
<comment type="caution">
    <text evidence="1">The sequence shown here is derived from an EMBL/GenBank/DDBJ whole genome shotgun (WGS) entry which is preliminary data.</text>
</comment>
<organism evidence="1 2">
    <name type="scientific">Zarea fungicola</name>
    <dbReference type="NCBI Taxonomy" id="93591"/>
    <lineage>
        <taxon>Eukaryota</taxon>
        <taxon>Fungi</taxon>
        <taxon>Dikarya</taxon>
        <taxon>Ascomycota</taxon>
        <taxon>Pezizomycotina</taxon>
        <taxon>Sordariomycetes</taxon>
        <taxon>Hypocreomycetidae</taxon>
        <taxon>Hypocreales</taxon>
        <taxon>Cordycipitaceae</taxon>
        <taxon>Zarea</taxon>
    </lineage>
</organism>
<sequence>METGSHEIPRLSPPQVQLPASAHTVRVRVIDSESKMVCDADAFVQPTIKGHEKFNFTTICFLIEHTGPEGTEHVLFDCGLPKDYWNAAPNLARQIGCFVPGVEVDRTVDEILTAQGFDLVDIKAMIWSHWHWDHIGDASKYPHSTDIVVGPGFTENFVPGWPEDPNGVVLSRYMEGHRIVEPDFPLEVAGFRAHDYFGDGSFYILDVPGHTIGHVCGFARTTPDTFVFMGGDCAHFTGTLRPTQFLPMPSTIPAGQLDDYYPAPCPCSAVTTHHPLLGKRDDRDEDAARSTPFYDVTNNPNGAYQFLQTAQQSVDKIRILDAYENIFICLAHDRALVEVLPLYNNDAGAVINDWKDRGYKDKSHWGFINELPKGEKPGRPLLTEGRWKNGRKIVWKEGEGFVESTDLLSMTQLTSHKLRSGIDALARFIQ</sequence>
<accession>A0ACC1MZI7</accession>
<evidence type="ECO:0000313" key="2">
    <source>
        <dbReference type="Proteomes" id="UP001143910"/>
    </source>
</evidence>
<reference evidence="1" key="1">
    <citation type="submission" date="2022-08" db="EMBL/GenBank/DDBJ databases">
        <title>Genome Sequence of Lecanicillium fungicola.</title>
        <authorList>
            <person name="Buettner E."/>
        </authorList>
    </citation>
    <scope>NUCLEOTIDE SEQUENCE</scope>
    <source>
        <strain evidence="1">Babe33</strain>
    </source>
</reference>
<name>A0ACC1MZI7_9HYPO</name>
<keyword evidence="2" id="KW-1185">Reference proteome</keyword>
<proteinExistence type="predicted"/>
<protein>
    <submittedName>
        <fullName evidence="1">Uncharacterized protein</fullName>
    </submittedName>
</protein>
<dbReference type="EMBL" id="JANJQO010001191">
    <property type="protein sequence ID" value="KAJ2972224.1"/>
    <property type="molecule type" value="Genomic_DNA"/>
</dbReference>
<evidence type="ECO:0000313" key="1">
    <source>
        <dbReference type="EMBL" id="KAJ2972224.1"/>
    </source>
</evidence>